<feature type="domain" description="AMP-dependent synthetase/ligase" evidence="3">
    <location>
        <begin position="45"/>
        <end position="427"/>
    </location>
</feature>
<reference evidence="4" key="2">
    <citation type="submission" date="2020-09" db="EMBL/GenBank/DDBJ databases">
        <authorList>
            <person name="Sun Q."/>
            <person name="Kim S."/>
        </authorList>
    </citation>
    <scope>NUCLEOTIDE SEQUENCE</scope>
    <source>
        <strain evidence="4">KCTC 23732</strain>
    </source>
</reference>
<proteinExistence type="predicted"/>
<gene>
    <name evidence="4" type="ORF">GCM10011450_24370</name>
</gene>
<accession>A0A918N0I6</accession>
<keyword evidence="2" id="KW-0067">ATP-binding</keyword>
<organism evidence="4 5">
    <name type="scientific">Advenella faeciporci</name>
    <dbReference type="NCBI Taxonomy" id="797535"/>
    <lineage>
        <taxon>Bacteria</taxon>
        <taxon>Pseudomonadati</taxon>
        <taxon>Pseudomonadota</taxon>
        <taxon>Betaproteobacteria</taxon>
        <taxon>Burkholderiales</taxon>
        <taxon>Alcaligenaceae</taxon>
    </lineage>
</organism>
<dbReference type="PANTHER" id="PTHR43272">
    <property type="entry name" value="LONG-CHAIN-FATTY-ACID--COA LIGASE"/>
    <property type="match status" value="1"/>
</dbReference>
<comment type="caution">
    <text evidence="4">The sequence shown here is derived from an EMBL/GenBank/DDBJ whole genome shotgun (WGS) entry which is preliminary data.</text>
</comment>
<dbReference type="PROSITE" id="PS00455">
    <property type="entry name" value="AMP_BINDING"/>
    <property type="match status" value="1"/>
</dbReference>
<dbReference type="InterPro" id="IPR042099">
    <property type="entry name" value="ANL_N_sf"/>
</dbReference>
<name>A0A918N0I6_9BURK</name>
<reference evidence="4" key="1">
    <citation type="journal article" date="2014" name="Int. J. Syst. Evol. Microbiol.">
        <title>Complete genome sequence of Corynebacterium casei LMG S-19264T (=DSM 44701T), isolated from a smear-ripened cheese.</title>
        <authorList>
            <consortium name="US DOE Joint Genome Institute (JGI-PGF)"/>
            <person name="Walter F."/>
            <person name="Albersmeier A."/>
            <person name="Kalinowski J."/>
            <person name="Ruckert C."/>
        </authorList>
    </citation>
    <scope>NUCLEOTIDE SEQUENCE</scope>
    <source>
        <strain evidence="4">KCTC 23732</strain>
    </source>
</reference>
<sequence length="613" mass="68455">MKAEFLNIPFLPRHVSIETRPDGTLIVRSKIALKACEKNIPSLLHRNSQQRPHHPWLAQRRGEAQQWASISYLEGQQQVNAVTQYLLNLNQPGKTVMVLSANSIEHGILEVAAMQARMPYAPITTAYALLSRDFSKLKAMYDLLEPAVIFVQDGKMYEKALQAIGQDTHVIYVDNPIKHPSIKPWHDVIQTPITRDVADSIKKITGDTVAKYQFTSGSTGIPKAAIVTQSMLCTAMAMTSQMIEWGDDRPETILLDWLPWSHVAGGHAVFNGVLEDGGTLYIDNGRPTPTEFQQTLENLKEISPVRFSGMPVSYTMLAEALQKDEALGKSFFRNLKRMTYSGAKLPETVYDAIQQQAIRHTGFKIPFVSAYGSTETSAAVTYVHWPSNKTGLIGLPHPGVEMKLVPLNDENRYEIRVRSAAVTPGYLKQPALTAESFDEEGFFKMGDAATFVDPINPQEGFAFAGRVAEEFKLQSGVFVRVSALRVDCLNAYSPLLNDIVITGADQAYLGALVWLNLAECGRQFNLAPNDIKACIQNEKLRESLKNRFLEHNKNHPGSSMSIKRIWILETPPSIDSGETTDKGYINQRRVLENRKREVERLYEGDASPNLILI</sequence>
<evidence type="ECO:0000313" key="5">
    <source>
        <dbReference type="Proteomes" id="UP000608345"/>
    </source>
</evidence>
<dbReference type="GO" id="GO:0004467">
    <property type="term" value="F:long-chain fatty acid-CoA ligase activity"/>
    <property type="evidence" value="ECO:0007669"/>
    <property type="project" value="TreeGrafter"/>
</dbReference>
<dbReference type="RefSeq" id="WP_189385782.1">
    <property type="nucleotide sequence ID" value="NZ_BAABFY010000046.1"/>
</dbReference>
<evidence type="ECO:0000259" key="3">
    <source>
        <dbReference type="Pfam" id="PF00501"/>
    </source>
</evidence>
<evidence type="ECO:0000313" key="4">
    <source>
        <dbReference type="EMBL" id="GGW93452.1"/>
    </source>
</evidence>
<dbReference type="Gene3D" id="3.40.50.12780">
    <property type="entry name" value="N-terminal domain of ligase-like"/>
    <property type="match status" value="1"/>
</dbReference>
<keyword evidence="1" id="KW-0547">Nucleotide-binding</keyword>
<dbReference type="GO" id="GO:0016020">
    <property type="term" value="C:membrane"/>
    <property type="evidence" value="ECO:0007669"/>
    <property type="project" value="TreeGrafter"/>
</dbReference>
<evidence type="ECO:0000256" key="1">
    <source>
        <dbReference type="ARBA" id="ARBA00022741"/>
    </source>
</evidence>
<dbReference type="EMBL" id="BMYS01000020">
    <property type="protein sequence ID" value="GGW93452.1"/>
    <property type="molecule type" value="Genomic_DNA"/>
</dbReference>
<evidence type="ECO:0000256" key="2">
    <source>
        <dbReference type="ARBA" id="ARBA00022840"/>
    </source>
</evidence>
<dbReference type="InterPro" id="IPR020845">
    <property type="entry name" value="AMP-binding_CS"/>
</dbReference>
<dbReference type="SUPFAM" id="SSF56801">
    <property type="entry name" value="Acetyl-CoA synthetase-like"/>
    <property type="match status" value="1"/>
</dbReference>
<keyword evidence="5" id="KW-1185">Reference proteome</keyword>
<dbReference type="GO" id="GO:0005524">
    <property type="term" value="F:ATP binding"/>
    <property type="evidence" value="ECO:0007669"/>
    <property type="project" value="UniProtKB-KW"/>
</dbReference>
<dbReference type="Pfam" id="PF23562">
    <property type="entry name" value="AMP-binding_C_3"/>
    <property type="match status" value="1"/>
</dbReference>
<dbReference type="InterPro" id="IPR000873">
    <property type="entry name" value="AMP-dep_synth/lig_dom"/>
</dbReference>
<dbReference type="AlphaFoldDB" id="A0A918N0I6"/>
<dbReference type="PANTHER" id="PTHR43272:SF33">
    <property type="entry name" value="AMP-BINDING DOMAIN-CONTAINING PROTEIN-RELATED"/>
    <property type="match status" value="1"/>
</dbReference>
<dbReference type="Pfam" id="PF00501">
    <property type="entry name" value="AMP-binding"/>
    <property type="match status" value="1"/>
</dbReference>
<dbReference type="Proteomes" id="UP000608345">
    <property type="component" value="Unassembled WGS sequence"/>
</dbReference>
<protein>
    <submittedName>
        <fullName evidence="4">Acyl-CoA synthetase</fullName>
    </submittedName>
</protein>